<reference evidence="2 3" key="1">
    <citation type="submission" date="2020-08" db="EMBL/GenBank/DDBJ databases">
        <title>Winogradskyella ouciana sp. nov., isolated from the hadal seawater of the Mariana Trench.</title>
        <authorList>
            <person name="He X."/>
        </authorList>
    </citation>
    <scope>NUCLEOTIDE SEQUENCE [LARGE SCALE GENOMIC DNA]</scope>
    <source>
        <strain evidence="2 3">KCTC 22026</strain>
    </source>
</reference>
<keyword evidence="1" id="KW-0472">Membrane</keyword>
<keyword evidence="1" id="KW-1133">Transmembrane helix</keyword>
<gene>
    <name evidence="2" type="ORF">H6H04_12305</name>
</gene>
<organism evidence="2 3">
    <name type="scientific">Winogradskyella echinorum</name>
    <dbReference type="NCBI Taxonomy" id="538189"/>
    <lineage>
        <taxon>Bacteria</taxon>
        <taxon>Pseudomonadati</taxon>
        <taxon>Bacteroidota</taxon>
        <taxon>Flavobacteriia</taxon>
        <taxon>Flavobacteriales</taxon>
        <taxon>Flavobacteriaceae</taxon>
        <taxon>Winogradskyella</taxon>
    </lineage>
</organism>
<protein>
    <submittedName>
        <fullName evidence="2">Uncharacterized protein</fullName>
    </submittedName>
</protein>
<dbReference type="RefSeq" id="WP_186846287.1">
    <property type="nucleotide sequence ID" value="NZ_JACOME010000003.1"/>
</dbReference>
<comment type="caution">
    <text evidence="2">The sequence shown here is derived from an EMBL/GenBank/DDBJ whole genome shotgun (WGS) entry which is preliminary data.</text>
</comment>
<keyword evidence="3" id="KW-1185">Reference proteome</keyword>
<proteinExistence type="predicted"/>
<dbReference type="Proteomes" id="UP000607435">
    <property type="component" value="Unassembled WGS sequence"/>
</dbReference>
<feature type="transmembrane region" description="Helical" evidence="1">
    <location>
        <begin position="49"/>
        <end position="71"/>
    </location>
</feature>
<evidence type="ECO:0000256" key="1">
    <source>
        <dbReference type="SAM" id="Phobius"/>
    </source>
</evidence>
<evidence type="ECO:0000313" key="3">
    <source>
        <dbReference type="Proteomes" id="UP000607435"/>
    </source>
</evidence>
<keyword evidence="1" id="KW-0812">Transmembrane</keyword>
<dbReference type="EMBL" id="JACOME010000003">
    <property type="protein sequence ID" value="MBC3847169.1"/>
    <property type="molecule type" value="Genomic_DNA"/>
</dbReference>
<accession>A0ABR6Y3C5</accession>
<feature type="transmembrane region" description="Helical" evidence="1">
    <location>
        <begin position="87"/>
        <end position="107"/>
    </location>
</feature>
<name>A0ABR6Y3C5_9FLAO</name>
<sequence>MLKHIKSLIPELFLIASVMYYWVLTSNLLNPFAIGLLAIIVYQVINKNATLGLIISSIVALLTLFMVLALISELSEFEVVNQNYKNLIIFGTLYLGLTLLMAGLMFFKYLKLKIN</sequence>
<feature type="transmembrane region" description="Helical" evidence="1">
    <location>
        <begin position="20"/>
        <end position="42"/>
    </location>
</feature>
<evidence type="ECO:0000313" key="2">
    <source>
        <dbReference type="EMBL" id="MBC3847169.1"/>
    </source>
</evidence>